<keyword evidence="2" id="KW-1133">Transmembrane helix</keyword>
<feature type="transmembrane region" description="Helical" evidence="2">
    <location>
        <begin position="77"/>
        <end position="98"/>
    </location>
</feature>
<gene>
    <name evidence="3" type="ORF">LCER1_G001604</name>
</gene>
<comment type="caution">
    <text evidence="3">The sequence shown here is derived from an EMBL/GenBank/DDBJ whole genome shotgun (WGS) entry which is preliminary data.</text>
</comment>
<sequence>MSTPQIVHDNDRGGCGKKVPETITSTSTVLEGDDSSSGVRGSAHLPEDGDEIGDMDEGEDSESGLEGKLVRKIDLRLCTIAGILCMRLLRVFLGIWGWGLVIDM</sequence>
<keyword evidence="4" id="KW-1185">Reference proteome</keyword>
<accession>A0A7D8URH5</accession>
<evidence type="ECO:0000256" key="1">
    <source>
        <dbReference type="SAM" id="MobiDB-lite"/>
    </source>
</evidence>
<dbReference type="AlphaFoldDB" id="A0A7D8URH5"/>
<keyword evidence="2" id="KW-0472">Membrane</keyword>
<feature type="compositionally biased region" description="Polar residues" evidence="1">
    <location>
        <begin position="22"/>
        <end position="39"/>
    </location>
</feature>
<name>A0A7D8URH5_9HELO</name>
<proteinExistence type="predicted"/>
<protein>
    <submittedName>
        <fullName evidence="3">Uncharacterized protein</fullName>
    </submittedName>
</protein>
<dbReference type="EMBL" id="QGMG01000260">
    <property type="protein sequence ID" value="TVY55254.1"/>
    <property type="molecule type" value="Genomic_DNA"/>
</dbReference>
<feature type="region of interest" description="Disordered" evidence="1">
    <location>
        <begin position="1"/>
        <end position="65"/>
    </location>
</feature>
<evidence type="ECO:0000256" key="2">
    <source>
        <dbReference type="SAM" id="Phobius"/>
    </source>
</evidence>
<feature type="compositionally biased region" description="Acidic residues" evidence="1">
    <location>
        <begin position="48"/>
        <end position="63"/>
    </location>
</feature>
<organism evidence="3 4">
    <name type="scientific">Lachnellula cervina</name>
    <dbReference type="NCBI Taxonomy" id="1316786"/>
    <lineage>
        <taxon>Eukaryota</taxon>
        <taxon>Fungi</taxon>
        <taxon>Dikarya</taxon>
        <taxon>Ascomycota</taxon>
        <taxon>Pezizomycotina</taxon>
        <taxon>Leotiomycetes</taxon>
        <taxon>Helotiales</taxon>
        <taxon>Lachnaceae</taxon>
        <taxon>Lachnellula</taxon>
    </lineage>
</organism>
<reference evidence="3 4" key="1">
    <citation type="submission" date="2018-05" db="EMBL/GenBank/DDBJ databases">
        <title>Whole genome sequencing for identification of molecular markers to develop diagnostic detection tools for the regulated plant pathogen Lachnellula willkommii.</title>
        <authorList>
            <person name="Giroux E."/>
            <person name="Bilodeau G."/>
        </authorList>
    </citation>
    <scope>NUCLEOTIDE SEQUENCE [LARGE SCALE GENOMIC DNA]</scope>
    <source>
        <strain evidence="3 4">CBS 625.97</strain>
    </source>
</reference>
<keyword evidence="2" id="KW-0812">Transmembrane</keyword>
<feature type="compositionally biased region" description="Basic and acidic residues" evidence="1">
    <location>
        <begin position="8"/>
        <end position="20"/>
    </location>
</feature>
<evidence type="ECO:0000313" key="4">
    <source>
        <dbReference type="Proteomes" id="UP000481288"/>
    </source>
</evidence>
<evidence type="ECO:0000313" key="3">
    <source>
        <dbReference type="EMBL" id="TVY55254.1"/>
    </source>
</evidence>
<dbReference type="Proteomes" id="UP000481288">
    <property type="component" value="Unassembled WGS sequence"/>
</dbReference>